<feature type="transmembrane region" description="Helical" evidence="9">
    <location>
        <begin position="244"/>
        <end position="266"/>
    </location>
</feature>
<gene>
    <name evidence="12" type="ORF">FLP30_08555</name>
</gene>
<name>A0A5C1YP83_9PROT</name>
<accession>A0A5C1YP83</accession>
<evidence type="ECO:0000256" key="3">
    <source>
        <dbReference type="ARBA" id="ARBA00022475"/>
    </source>
</evidence>
<dbReference type="InterPro" id="IPR017871">
    <property type="entry name" value="ABC_transporter-like_CS"/>
</dbReference>
<dbReference type="Pfam" id="PF00664">
    <property type="entry name" value="ABC_membrane"/>
    <property type="match status" value="1"/>
</dbReference>
<evidence type="ECO:0000256" key="1">
    <source>
        <dbReference type="ARBA" id="ARBA00004651"/>
    </source>
</evidence>
<organism evidence="12 13">
    <name type="scientific">Acetobacter vaccinii</name>
    <dbReference type="NCBI Taxonomy" id="2592655"/>
    <lineage>
        <taxon>Bacteria</taxon>
        <taxon>Pseudomonadati</taxon>
        <taxon>Pseudomonadota</taxon>
        <taxon>Alphaproteobacteria</taxon>
        <taxon>Acetobacterales</taxon>
        <taxon>Acetobacteraceae</taxon>
        <taxon>Acetobacter</taxon>
    </lineage>
</organism>
<dbReference type="FunFam" id="3.40.50.300:FF:000221">
    <property type="entry name" value="Multidrug ABC transporter ATP-binding protein"/>
    <property type="match status" value="1"/>
</dbReference>
<dbReference type="OrthoDB" id="9804259at2"/>
<evidence type="ECO:0000259" key="10">
    <source>
        <dbReference type="PROSITE" id="PS50893"/>
    </source>
</evidence>
<dbReference type="Pfam" id="PF00005">
    <property type="entry name" value="ABC_tran"/>
    <property type="match status" value="1"/>
</dbReference>
<feature type="domain" description="ABC transporter" evidence="10">
    <location>
        <begin position="333"/>
        <end position="570"/>
    </location>
</feature>
<keyword evidence="4 9" id="KW-0812">Transmembrane</keyword>
<keyword evidence="8 9" id="KW-0472">Membrane</keyword>
<evidence type="ECO:0000256" key="7">
    <source>
        <dbReference type="ARBA" id="ARBA00022989"/>
    </source>
</evidence>
<evidence type="ECO:0000256" key="8">
    <source>
        <dbReference type="ARBA" id="ARBA00023136"/>
    </source>
</evidence>
<dbReference type="AlphaFoldDB" id="A0A5C1YP83"/>
<comment type="subcellular location">
    <subcellularLocation>
        <location evidence="1">Cell membrane</location>
        <topology evidence="1">Multi-pass membrane protein</topology>
    </subcellularLocation>
</comment>
<evidence type="ECO:0000256" key="2">
    <source>
        <dbReference type="ARBA" id="ARBA00022448"/>
    </source>
</evidence>
<evidence type="ECO:0000259" key="11">
    <source>
        <dbReference type="PROSITE" id="PS50929"/>
    </source>
</evidence>
<feature type="transmembrane region" description="Helical" evidence="9">
    <location>
        <begin position="53"/>
        <end position="73"/>
    </location>
</feature>
<keyword evidence="13" id="KW-1185">Reference proteome</keyword>
<evidence type="ECO:0000256" key="6">
    <source>
        <dbReference type="ARBA" id="ARBA00022840"/>
    </source>
</evidence>
<dbReference type="GO" id="GO:0016887">
    <property type="term" value="F:ATP hydrolysis activity"/>
    <property type="evidence" value="ECO:0007669"/>
    <property type="project" value="InterPro"/>
</dbReference>
<dbReference type="EMBL" id="CP043506">
    <property type="protein sequence ID" value="QEO17771.1"/>
    <property type="molecule type" value="Genomic_DNA"/>
</dbReference>
<dbReference type="GO" id="GO:0140359">
    <property type="term" value="F:ABC-type transporter activity"/>
    <property type="evidence" value="ECO:0007669"/>
    <property type="project" value="InterPro"/>
</dbReference>
<feature type="transmembrane region" description="Helical" evidence="9">
    <location>
        <begin position="130"/>
        <end position="152"/>
    </location>
</feature>
<dbReference type="SMART" id="SM00382">
    <property type="entry name" value="AAA"/>
    <property type="match status" value="1"/>
</dbReference>
<dbReference type="InterPro" id="IPR039421">
    <property type="entry name" value="Type_1_exporter"/>
</dbReference>
<dbReference type="PROSITE" id="PS50929">
    <property type="entry name" value="ABC_TM1F"/>
    <property type="match status" value="1"/>
</dbReference>
<keyword evidence="6 12" id="KW-0067">ATP-binding</keyword>
<evidence type="ECO:0000256" key="9">
    <source>
        <dbReference type="SAM" id="Phobius"/>
    </source>
</evidence>
<dbReference type="PANTHER" id="PTHR24221">
    <property type="entry name" value="ATP-BINDING CASSETTE SUB-FAMILY B"/>
    <property type="match status" value="1"/>
</dbReference>
<dbReference type="InterPro" id="IPR036640">
    <property type="entry name" value="ABC1_TM_sf"/>
</dbReference>
<dbReference type="Gene3D" id="3.40.50.300">
    <property type="entry name" value="P-loop containing nucleotide triphosphate hydrolases"/>
    <property type="match status" value="1"/>
</dbReference>
<feature type="transmembrane region" description="Helical" evidence="9">
    <location>
        <begin position="158"/>
        <end position="178"/>
    </location>
</feature>
<keyword evidence="5" id="KW-0547">Nucleotide-binding</keyword>
<dbReference type="InterPro" id="IPR011527">
    <property type="entry name" value="ABC1_TM_dom"/>
</dbReference>
<dbReference type="RefSeq" id="WP_149279447.1">
    <property type="nucleotide sequence ID" value="NZ_CP043506.1"/>
</dbReference>
<evidence type="ECO:0000256" key="5">
    <source>
        <dbReference type="ARBA" id="ARBA00022741"/>
    </source>
</evidence>
<dbReference type="Proteomes" id="UP000324536">
    <property type="component" value="Chromosome"/>
</dbReference>
<dbReference type="GO" id="GO:0005524">
    <property type="term" value="F:ATP binding"/>
    <property type="evidence" value="ECO:0007669"/>
    <property type="project" value="UniProtKB-KW"/>
</dbReference>
<dbReference type="InterPro" id="IPR027417">
    <property type="entry name" value="P-loop_NTPase"/>
</dbReference>
<evidence type="ECO:0000313" key="12">
    <source>
        <dbReference type="EMBL" id="QEO17771.1"/>
    </source>
</evidence>
<feature type="domain" description="ABC transmembrane type-1" evidence="11">
    <location>
        <begin position="20"/>
        <end position="300"/>
    </location>
</feature>
<reference evidence="12 13" key="1">
    <citation type="submission" date="2019-09" db="EMBL/GenBank/DDBJ databases">
        <title>Genome sequencing of strain KACC 21233.</title>
        <authorList>
            <person name="Heo J."/>
            <person name="Kim S.-J."/>
            <person name="Kim J.-S."/>
            <person name="Hong S.-B."/>
            <person name="Kwon S.-W."/>
        </authorList>
    </citation>
    <scope>NUCLEOTIDE SEQUENCE [LARGE SCALE GENOMIC DNA]</scope>
    <source>
        <strain evidence="12 13">KACC 21233</strain>
    </source>
</reference>
<keyword evidence="7 9" id="KW-1133">Transmembrane helix</keyword>
<sequence length="585" mass="63290">MTGYYALLRRNLMADPALRAGLAYGLASSVTEAAAYGLLLASVQWMATGHDSVGLALTLLLALASIFGLQSLFRAQGLVKDFTGTYRTMAQIRLDLLDHLVRLPAQRQLPDQRAKLLELMTTRFSAVQDIFTHLWGMVIPGMALPLLLLVLVAYVSGLAAIILLLSLPAVVGMMLFAFRLLDKADAGLASAQETYAEASLTLLEGAHEIRFLDPHGQIYARAQTATHQLKAAQMALEVAPAPAIIGYALAAQTGMALAILVIVLGFQKQDISVGSAFAALILAYRFSRCITDLAGQIAGLRFARNTLQRISQIMARPTLEDPKHASKPDDFEIRFSNVSATFDAEYPMHGGLAAIDATIRQGRKIALVGVSGSGKTTLAHLALRLQDVGAGAVTIGGINLRNMHHDTLSNIMTLVPQDVHLFEGTLADNIRLGRPDATDAEVLSALKQAEAHAFTQRLPNGLMTDIQVAASTLSGGEKQRLAIARALLMNTPIVVMDEATSQLDTHSEAAIRSTLHHIGPDRTLLTIAHRLWIAQDVDEIWVMDNGRIIERGPHDTLMASANTYARLWHAQQQPRCWTTPDAPLN</sequence>
<dbReference type="PROSITE" id="PS00211">
    <property type="entry name" value="ABC_TRANSPORTER_1"/>
    <property type="match status" value="1"/>
</dbReference>
<evidence type="ECO:0000313" key="13">
    <source>
        <dbReference type="Proteomes" id="UP000324536"/>
    </source>
</evidence>
<dbReference type="Gene3D" id="1.20.1560.10">
    <property type="entry name" value="ABC transporter type 1, transmembrane domain"/>
    <property type="match status" value="1"/>
</dbReference>
<proteinExistence type="predicted"/>
<dbReference type="GO" id="GO:0005886">
    <property type="term" value="C:plasma membrane"/>
    <property type="evidence" value="ECO:0007669"/>
    <property type="project" value="UniProtKB-SubCell"/>
</dbReference>
<evidence type="ECO:0000256" key="4">
    <source>
        <dbReference type="ARBA" id="ARBA00022692"/>
    </source>
</evidence>
<dbReference type="InterPro" id="IPR003593">
    <property type="entry name" value="AAA+_ATPase"/>
</dbReference>
<dbReference type="SUPFAM" id="SSF52540">
    <property type="entry name" value="P-loop containing nucleoside triphosphate hydrolases"/>
    <property type="match status" value="1"/>
</dbReference>
<keyword evidence="2" id="KW-0813">Transport</keyword>
<dbReference type="PANTHER" id="PTHR24221:SF654">
    <property type="entry name" value="ATP-BINDING CASSETTE SUB-FAMILY B MEMBER 6"/>
    <property type="match status" value="1"/>
</dbReference>
<keyword evidence="3" id="KW-1003">Cell membrane</keyword>
<dbReference type="SUPFAM" id="SSF90123">
    <property type="entry name" value="ABC transporter transmembrane region"/>
    <property type="match status" value="1"/>
</dbReference>
<dbReference type="InterPro" id="IPR003439">
    <property type="entry name" value="ABC_transporter-like_ATP-bd"/>
</dbReference>
<feature type="transmembrane region" description="Helical" evidence="9">
    <location>
        <begin position="21"/>
        <end position="47"/>
    </location>
</feature>
<protein>
    <submittedName>
        <fullName evidence="12">ABC transporter ATP-binding protein</fullName>
    </submittedName>
</protein>
<dbReference type="GO" id="GO:0034040">
    <property type="term" value="F:ATPase-coupled lipid transmembrane transporter activity"/>
    <property type="evidence" value="ECO:0007669"/>
    <property type="project" value="TreeGrafter"/>
</dbReference>
<dbReference type="PROSITE" id="PS50893">
    <property type="entry name" value="ABC_TRANSPORTER_2"/>
    <property type="match status" value="1"/>
</dbReference>
<dbReference type="KEGG" id="acek:FLP30_08555"/>